<dbReference type="EMBL" id="FNFF01000002">
    <property type="protein sequence ID" value="SDJ74882.1"/>
    <property type="molecule type" value="Genomic_DNA"/>
</dbReference>
<proteinExistence type="predicted"/>
<dbReference type="InterPro" id="IPR001387">
    <property type="entry name" value="Cro/C1-type_HTH"/>
</dbReference>
<dbReference type="Gene3D" id="1.10.260.40">
    <property type="entry name" value="lambda repressor-like DNA-binding domains"/>
    <property type="match status" value="1"/>
</dbReference>
<protein>
    <submittedName>
        <fullName evidence="3">Helix-turn-helix domain-containing protein</fullName>
    </submittedName>
</protein>
<dbReference type="Pfam" id="PF01381">
    <property type="entry name" value="HTH_3"/>
    <property type="match status" value="1"/>
</dbReference>
<dbReference type="STRING" id="417292.SAMN05421806_102319"/>
<dbReference type="AlphaFoldDB" id="A0A1G8W9E0"/>
<evidence type="ECO:0000256" key="1">
    <source>
        <dbReference type="SAM" id="MobiDB-lite"/>
    </source>
</evidence>
<dbReference type="GO" id="GO:0003677">
    <property type="term" value="F:DNA binding"/>
    <property type="evidence" value="ECO:0007669"/>
    <property type="project" value="InterPro"/>
</dbReference>
<accession>A0A1G8W9E0</accession>
<feature type="domain" description="HTH cro/C1-type" evidence="2">
    <location>
        <begin position="49"/>
        <end position="83"/>
    </location>
</feature>
<evidence type="ECO:0000313" key="4">
    <source>
        <dbReference type="Proteomes" id="UP000199155"/>
    </source>
</evidence>
<feature type="region of interest" description="Disordered" evidence="1">
    <location>
        <begin position="109"/>
        <end position="129"/>
    </location>
</feature>
<reference evidence="3 4" key="1">
    <citation type="submission" date="2016-10" db="EMBL/GenBank/DDBJ databases">
        <authorList>
            <person name="de Groot N.N."/>
        </authorList>
    </citation>
    <scope>NUCLEOTIDE SEQUENCE [LARGE SCALE GENOMIC DNA]</scope>
    <source>
        <strain evidence="3 4">CGMCC 4.5727</strain>
    </source>
</reference>
<evidence type="ECO:0000313" key="3">
    <source>
        <dbReference type="EMBL" id="SDJ74882.1"/>
    </source>
</evidence>
<gene>
    <name evidence="3" type="ORF">SAMN05421806_102319</name>
</gene>
<keyword evidence="4" id="KW-1185">Reference proteome</keyword>
<evidence type="ECO:0000259" key="2">
    <source>
        <dbReference type="PROSITE" id="PS50943"/>
    </source>
</evidence>
<dbReference type="CDD" id="cd00093">
    <property type="entry name" value="HTH_XRE"/>
    <property type="match status" value="1"/>
</dbReference>
<dbReference type="Proteomes" id="UP000199155">
    <property type="component" value="Unassembled WGS sequence"/>
</dbReference>
<sequence>MGNERQEGTPWMGNGGRIDSPGFQLLRVLGETAPMQATDEQWKQLGQRIADRRRELGLTQVELAQAAGVDVKSVVSIEKGTTRKRWPISLPRLEAPLGWAPGSTREMINGGDPTPLTSANQPGRAPQGTASAGLDAELLMELATATPEQQQRVKDFLLGLKQASRSDYALAAHRPHAVSDGPANQDLRDALDVLDGIQPEDG</sequence>
<dbReference type="PROSITE" id="PS50943">
    <property type="entry name" value="HTH_CROC1"/>
    <property type="match status" value="1"/>
</dbReference>
<organism evidence="3 4">
    <name type="scientific">Streptomyces indicus</name>
    <dbReference type="NCBI Taxonomy" id="417292"/>
    <lineage>
        <taxon>Bacteria</taxon>
        <taxon>Bacillati</taxon>
        <taxon>Actinomycetota</taxon>
        <taxon>Actinomycetes</taxon>
        <taxon>Kitasatosporales</taxon>
        <taxon>Streptomycetaceae</taxon>
        <taxon>Streptomyces</taxon>
    </lineage>
</organism>
<dbReference type="InterPro" id="IPR010982">
    <property type="entry name" value="Lambda_DNA-bd_dom_sf"/>
</dbReference>
<name>A0A1G8W9E0_9ACTN</name>
<dbReference type="SUPFAM" id="SSF47413">
    <property type="entry name" value="lambda repressor-like DNA-binding domains"/>
    <property type="match status" value="1"/>
</dbReference>